<evidence type="ECO:0000313" key="5">
    <source>
        <dbReference type="RefSeq" id="XP_016454549.1"/>
    </source>
</evidence>
<dbReference type="GeneID" id="107778762"/>
<dbReference type="OrthoDB" id="1299841at2759"/>
<dbReference type="Proteomes" id="UP000790787">
    <property type="component" value="Chromosome 6"/>
</dbReference>
<evidence type="ECO:0000256" key="1">
    <source>
        <dbReference type="ARBA" id="ARBA00008668"/>
    </source>
</evidence>
<comment type="similarity">
    <text evidence="1">Belongs to the 'GDSL' lipolytic enzyme family.</text>
</comment>
<proteinExistence type="inferred from homology"/>
<dbReference type="RefSeq" id="XP_016454549.1">
    <property type="nucleotide sequence ID" value="XM_016599063.2"/>
</dbReference>
<dbReference type="AlphaFoldDB" id="A0A1S3YQQ6"/>
<name>A0A1S3YQQ6_TOBAC</name>
<dbReference type="InterPro" id="IPR044552">
    <property type="entry name" value="GLIP1-5/GLL25"/>
</dbReference>
<evidence type="ECO:0000256" key="2">
    <source>
        <dbReference type="ARBA" id="ARBA00022729"/>
    </source>
</evidence>
<protein>
    <submittedName>
        <fullName evidence="5">GDSL esterase/lipase 1-like</fullName>
    </submittedName>
</protein>
<sequence length="375" mass="42691">MAFNSIFFHGFIFIFVTFILTISQIDCVDNNTTRQDKTALFVFGDSTVDPGNNNYINTTLDFQSNWWPYGESYFKYPTGRPCDGRLISDFIAEYAKLPLIPSYFEIERKGFVHGVNFASSICGCLVETNQGLCIDLKTQLRYFKKVVKKLKKKLGAKQSKKLISNAVYMISIGSIDYGQPFRKSPNQFPYPKQEFANMVLGNLTSVLKEVYKRGGRKFAIFTSVPLGCFPSARAFVLQQNKTDDCFEELNVLLKLHNSILPTRLKQLQKELKGFTYTLFDLYKVVDQRINNPSKYGFEESKMACCGTGPFRGINSCGGRRKVKDYQLCQNPKDYVFFDSSHPSESTYKQSAELLWHGSPDVTAPHSLKSFFQLSG</sequence>
<reference evidence="5" key="2">
    <citation type="submission" date="2025-08" db="UniProtKB">
        <authorList>
            <consortium name="RefSeq"/>
        </authorList>
    </citation>
    <scope>IDENTIFICATION</scope>
    <source>
        <tissue evidence="5">Leaf</tissue>
    </source>
</reference>
<dbReference type="SMR" id="A0A1S3YQQ6"/>
<dbReference type="Pfam" id="PF00657">
    <property type="entry name" value="Lipase_GDSL"/>
    <property type="match status" value="1"/>
</dbReference>
<dbReference type="Gene3D" id="3.40.50.1110">
    <property type="entry name" value="SGNH hydrolase"/>
    <property type="match status" value="1"/>
</dbReference>
<keyword evidence="2" id="KW-0732">Signal</keyword>
<dbReference type="PANTHER" id="PTHR45966:SF32">
    <property type="entry name" value="GDSL ESTERASE_LIPASE 2-LIKE"/>
    <property type="match status" value="1"/>
</dbReference>
<dbReference type="OMA" id="EESKMAC"/>
<dbReference type="RefSeq" id="XP_016454549.1">
    <property type="nucleotide sequence ID" value="XM_016599063.1"/>
</dbReference>
<feature type="transmembrane region" description="Helical" evidence="3">
    <location>
        <begin position="6"/>
        <end position="25"/>
    </location>
</feature>
<dbReference type="GO" id="GO:0016298">
    <property type="term" value="F:lipase activity"/>
    <property type="evidence" value="ECO:0000318"/>
    <property type="project" value="GO_Central"/>
</dbReference>
<keyword evidence="3" id="KW-1133">Transmembrane helix</keyword>
<keyword evidence="3" id="KW-0472">Membrane</keyword>
<dbReference type="InterPro" id="IPR035669">
    <property type="entry name" value="SGNH_plant_lipase-like"/>
</dbReference>
<dbReference type="InterPro" id="IPR036514">
    <property type="entry name" value="SGNH_hydro_sf"/>
</dbReference>
<evidence type="ECO:0000256" key="3">
    <source>
        <dbReference type="SAM" id="Phobius"/>
    </source>
</evidence>
<evidence type="ECO:0000313" key="4">
    <source>
        <dbReference type="Proteomes" id="UP000790787"/>
    </source>
</evidence>
<accession>A0A1S3YQQ6</accession>
<dbReference type="InterPro" id="IPR001087">
    <property type="entry name" value="GDSL"/>
</dbReference>
<dbReference type="PANTHER" id="PTHR45966">
    <property type="entry name" value="GDSL-LIKE LIPASE/ACYLHYDROLASE"/>
    <property type="match status" value="1"/>
</dbReference>
<dbReference type="CDD" id="cd01837">
    <property type="entry name" value="SGNH_plant_lipase_like"/>
    <property type="match status" value="1"/>
</dbReference>
<keyword evidence="3" id="KW-0812">Transmembrane</keyword>
<dbReference type="PaxDb" id="4097-A0A1S3YQQ6"/>
<gene>
    <name evidence="5" type="primary">LOC107778762</name>
</gene>
<reference evidence="4" key="1">
    <citation type="journal article" date="2014" name="Nat. Commun.">
        <title>The tobacco genome sequence and its comparison with those of tomato and potato.</title>
        <authorList>
            <person name="Sierro N."/>
            <person name="Battey J.N."/>
            <person name="Ouadi S."/>
            <person name="Bakaher N."/>
            <person name="Bovet L."/>
            <person name="Willig A."/>
            <person name="Goepfert S."/>
            <person name="Peitsch M.C."/>
            <person name="Ivanov N.V."/>
        </authorList>
    </citation>
    <scope>NUCLEOTIDE SEQUENCE [LARGE SCALE GENOMIC DNA]</scope>
</reference>
<keyword evidence="4" id="KW-1185">Reference proteome</keyword>
<dbReference type="KEGG" id="nta:107778762"/>
<organism evidence="4 5">
    <name type="scientific">Nicotiana tabacum</name>
    <name type="common">Common tobacco</name>
    <dbReference type="NCBI Taxonomy" id="4097"/>
    <lineage>
        <taxon>Eukaryota</taxon>
        <taxon>Viridiplantae</taxon>
        <taxon>Streptophyta</taxon>
        <taxon>Embryophyta</taxon>
        <taxon>Tracheophyta</taxon>
        <taxon>Spermatophyta</taxon>
        <taxon>Magnoliopsida</taxon>
        <taxon>eudicotyledons</taxon>
        <taxon>Gunneridae</taxon>
        <taxon>Pentapetalae</taxon>
        <taxon>asterids</taxon>
        <taxon>lamiids</taxon>
        <taxon>Solanales</taxon>
        <taxon>Solanaceae</taxon>
        <taxon>Nicotianoideae</taxon>
        <taxon>Nicotianeae</taxon>
        <taxon>Nicotiana</taxon>
    </lineage>
</organism>